<evidence type="ECO:0000256" key="8">
    <source>
        <dbReference type="ARBA" id="ARBA00022723"/>
    </source>
</evidence>
<keyword evidence="6" id="KW-0963">Cytoplasm</keyword>
<evidence type="ECO:0000313" key="16">
    <source>
        <dbReference type="Proteomes" id="UP000770661"/>
    </source>
</evidence>
<keyword evidence="16" id="KW-1185">Reference proteome</keyword>
<evidence type="ECO:0000256" key="2">
    <source>
        <dbReference type="ARBA" id="ARBA00004123"/>
    </source>
</evidence>
<comment type="subcellular location">
    <subcellularLocation>
        <location evidence="3">Cytoplasm</location>
    </subcellularLocation>
    <subcellularLocation>
        <location evidence="2">Nucleus</location>
    </subcellularLocation>
</comment>
<comment type="similarity">
    <text evidence="4">Belongs to the HARBI1 family.</text>
</comment>
<evidence type="ECO:0000256" key="13">
    <source>
        <dbReference type="SAM" id="MobiDB-lite"/>
    </source>
</evidence>
<dbReference type="InterPro" id="IPR045249">
    <property type="entry name" value="HARBI1-like"/>
</dbReference>
<evidence type="ECO:0000256" key="7">
    <source>
        <dbReference type="ARBA" id="ARBA00022722"/>
    </source>
</evidence>
<dbReference type="OrthoDB" id="6380945at2759"/>
<dbReference type="GO" id="GO:0004518">
    <property type="term" value="F:nuclease activity"/>
    <property type="evidence" value="ECO:0007669"/>
    <property type="project" value="UniProtKB-KW"/>
</dbReference>
<dbReference type="InterPro" id="IPR027806">
    <property type="entry name" value="HARBI1_dom"/>
</dbReference>
<keyword evidence="9" id="KW-0378">Hydrolase</keyword>
<evidence type="ECO:0000256" key="1">
    <source>
        <dbReference type="ARBA" id="ARBA00001968"/>
    </source>
</evidence>
<feature type="domain" description="DDE Tnp4" evidence="14">
    <location>
        <begin position="153"/>
        <end position="248"/>
    </location>
</feature>
<dbReference type="GO" id="GO:0046872">
    <property type="term" value="F:metal ion binding"/>
    <property type="evidence" value="ECO:0007669"/>
    <property type="project" value="UniProtKB-KW"/>
</dbReference>
<keyword evidence="10" id="KW-0539">Nucleus</keyword>
<organism evidence="15 16">
    <name type="scientific">Chionoecetes opilio</name>
    <name type="common">Atlantic snow crab</name>
    <name type="synonym">Cancer opilio</name>
    <dbReference type="NCBI Taxonomy" id="41210"/>
    <lineage>
        <taxon>Eukaryota</taxon>
        <taxon>Metazoa</taxon>
        <taxon>Ecdysozoa</taxon>
        <taxon>Arthropoda</taxon>
        <taxon>Crustacea</taxon>
        <taxon>Multicrustacea</taxon>
        <taxon>Malacostraca</taxon>
        <taxon>Eumalacostraca</taxon>
        <taxon>Eucarida</taxon>
        <taxon>Decapoda</taxon>
        <taxon>Pleocyemata</taxon>
        <taxon>Brachyura</taxon>
        <taxon>Eubrachyura</taxon>
        <taxon>Majoidea</taxon>
        <taxon>Majidae</taxon>
        <taxon>Chionoecetes</taxon>
    </lineage>
</organism>
<comment type="cofactor">
    <cofactor evidence="1">
        <name>a divalent metal cation</name>
        <dbReference type="ChEBI" id="CHEBI:60240"/>
    </cofactor>
</comment>
<evidence type="ECO:0000256" key="3">
    <source>
        <dbReference type="ARBA" id="ARBA00004496"/>
    </source>
</evidence>
<evidence type="ECO:0000256" key="9">
    <source>
        <dbReference type="ARBA" id="ARBA00022801"/>
    </source>
</evidence>
<dbReference type="PANTHER" id="PTHR22930">
    <property type="match status" value="1"/>
</dbReference>
<evidence type="ECO:0000313" key="15">
    <source>
        <dbReference type="EMBL" id="KAG0718499.1"/>
    </source>
</evidence>
<dbReference type="GO" id="GO:0005634">
    <property type="term" value="C:nucleus"/>
    <property type="evidence" value="ECO:0007669"/>
    <property type="project" value="UniProtKB-SubCell"/>
</dbReference>
<accession>A0A8J4Y6K5</accession>
<keyword evidence="7" id="KW-0540">Nuclease</keyword>
<proteinExistence type="inferred from homology"/>
<evidence type="ECO:0000256" key="11">
    <source>
        <dbReference type="ARBA" id="ARBA00030126"/>
    </source>
</evidence>
<protein>
    <recommendedName>
        <fullName evidence="5">Putative nuclease HARBI1</fullName>
    </recommendedName>
    <alternativeName>
        <fullName evidence="11">Harbinger transposase-derived nuclease</fullName>
    </alternativeName>
</protein>
<sequence>MINFPAVNMAEVPPQQRPQPRNYRQRRDVFNDLSDAELIRRYRLDREGILFVTNLVRAALESDTMRNNPLTPELKVIITLRYLATGKMQLCSSDDLGPSQPSISKAISQTIDALCDINIMRRFIRFPTTQDVIEQNKADFFNISRFPHVIGAVDGTYVRIKAPKENEEVFVNRKGYHSINVQVVFDAKCKLLGILAKWPGSVHDSRILNDSGVTTLFERGYTPAGCHLFGDHGYGGKTWLLTPYLRPRPGHQSRYNMYVCKIIHVCGMLHNICQDRNINIPVDEEYDVVGEAEDDVARRAVVRAPRAVPLPQAVRRNAARLYRDDFSYLHFSCFLSASMEAHAGAEMVGVDMDATSMDASQTYNTSVPSSKLLSAGVDGSVLWPAGDDASSNGSWLCSEIID</sequence>
<evidence type="ECO:0000256" key="4">
    <source>
        <dbReference type="ARBA" id="ARBA00006958"/>
    </source>
</evidence>
<evidence type="ECO:0000256" key="10">
    <source>
        <dbReference type="ARBA" id="ARBA00023242"/>
    </source>
</evidence>
<name>A0A8J4Y6K5_CHIOP</name>
<dbReference type="AlphaFoldDB" id="A0A8J4Y6K5"/>
<evidence type="ECO:0000256" key="12">
    <source>
        <dbReference type="ARBA" id="ARBA00045850"/>
    </source>
</evidence>
<feature type="region of interest" description="Disordered" evidence="13">
    <location>
        <begin position="1"/>
        <end position="22"/>
    </location>
</feature>
<reference evidence="15" key="1">
    <citation type="submission" date="2020-07" db="EMBL/GenBank/DDBJ databases">
        <title>The High-quality genome of the commercially important snow crab, Chionoecetes opilio.</title>
        <authorList>
            <person name="Jeong J.-H."/>
            <person name="Ryu S."/>
        </authorList>
    </citation>
    <scope>NUCLEOTIDE SEQUENCE</scope>
    <source>
        <strain evidence="15">MADBK_172401_WGS</strain>
        <tissue evidence="15">Digestive gland</tissue>
    </source>
</reference>
<dbReference type="InterPro" id="IPR026103">
    <property type="entry name" value="HARBI1_animal"/>
</dbReference>
<dbReference type="Proteomes" id="UP000770661">
    <property type="component" value="Unassembled WGS sequence"/>
</dbReference>
<evidence type="ECO:0000259" key="14">
    <source>
        <dbReference type="Pfam" id="PF13359"/>
    </source>
</evidence>
<dbReference type="GO" id="GO:0016787">
    <property type="term" value="F:hydrolase activity"/>
    <property type="evidence" value="ECO:0007669"/>
    <property type="project" value="UniProtKB-KW"/>
</dbReference>
<dbReference type="Pfam" id="PF13359">
    <property type="entry name" value="DDE_Tnp_4"/>
    <property type="match status" value="1"/>
</dbReference>
<dbReference type="EMBL" id="JACEEZ010015961">
    <property type="protein sequence ID" value="KAG0718499.1"/>
    <property type="molecule type" value="Genomic_DNA"/>
</dbReference>
<gene>
    <name evidence="15" type="primary">Harbi1_15</name>
    <name evidence="15" type="ORF">GWK47_052335</name>
</gene>
<dbReference type="GO" id="GO:0005737">
    <property type="term" value="C:cytoplasm"/>
    <property type="evidence" value="ECO:0007669"/>
    <property type="project" value="UniProtKB-SubCell"/>
</dbReference>
<keyword evidence="8" id="KW-0479">Metal-binding</keyword>
<dbReference type="PANTHER" id="PTHR22930:SF85">
    <property type="entry name" value="GH03217P-RELATED"/>
    <property type="match status" value="1"/>
</dbReference>
<comment type="function">
    <text evidence="12">Transposase-derived protein that may have nuclease activity. Does not have transposase activity.</text>
</comment>
<evidence type="ECO:0000256" key="6">
    <source>
        <dbReference type="ARBA" id="ARBA00022490"/>
    </source>
</evidence>
<dbReference type="PRINTS" id="PR02086">
    <property type="entry name" value="PUTNUCHARBI1"/>
</dbReference>
<evidence type="ECO:0000256" key="5">
    <source>
        <dbReference type="ARBA" id="ARBA00015519"/>
    </source>
</evidence>
<comment type="caution">
    <text evidence="15">The sequence shown here is derived from an EMBL/GenBank/DDBJ whole genome shotgun (WGS) entry which is preliminary data.</text>
</comment>